<dbReference type="AlphaFoldDB" id="A0A813TXY4"/>
<feature type="compositionally biased region" description="Polar residues" evidence="1">
    <location>
        <begin position="37"/>
        <end position="46"/>
    </location>
</feature>
<protein>
    <submittedName>
        <fullName evidence="2">Uncharacterized protein</fullName>
    </submittedName>
</protein>
<evidence type="ECO:0000313" key="3">
    <source>
        <dbReference type="EMBL" id="CAF0922832.1"/>
    </source>
</evidence>
<feature type="compositionally biased region" description="Polar residues" evidence="1">
    <location>
        <begin position="1"/>
        <end position="16"/>
    </location>
</feature>
<dbReference type="EMBL" id="CAJNOO010000371">
    <property type="protein sequence ID" value="CAF0922832.1"/>
    <property type="molecule type" value="Genomic_DNA"/>
</dbReference>
<sequence length="93" mass="11150">MFNNDVQTPSTNNWKRNNNEHPIDRILTAYFHTNKQIRNSQSNTRSNNDKSETSHIMQRQRVIRSFLNKPDETEVGKQYCDLFKREQIMSLYS</sequence>
<feature type="region of interest" description="Disordered" evidence="1">
    <location>
        <begin position="37"/>
        <end position="56"/>
    </location>
</feature>
<proteinExistence type="predicted"/>
<organism evidence="2 4">
    <name type="scientific">Rotaria sordida</name>
    <dbReference type="NCBI Taxonomy" id="392033"/>
    <lineage>
        <taxon>Eukaryota</taxon>
        <taxon>Metazoa</taxon>
        <taxon>Spiralia</taxon>
        <taxon>Gnathifera</taxon>
        <taxon>Rotifera</taxon>
        <taxon>Eurotatoria</taxon>
        <taxon>Bdelloidea</taxon>
        <taxon>Philodinida</taxon>
        <taxon>Philodinidae</taxon>
        <taxon>Rotaria</taxon>
    </lineage>
</organism>
<gene>
    <name evidence="3" type="ORF">RFH988_LOCUS10094</name>
    <name evidence="2" type="ORF">ZHD862_LOCUS3144</name>
</gene>
<dbReference type="OrthoDB" id="10001890at2759"/>
<evidence type="ECO:0000313" key="2">
    <source>
        <dbReference type="EMBL" id="CAF0816007.1"/>
    </source>
</evidence>
<dbReference type="Proteomes" id="UP000663864">
    <property type="component" value="Unassembled WGS sequence"/>
</dbReference>
<dbReference type="EMBL" id="CAJNOT010000067">
    <property type="protein sequence ID" value="CAF0816007.1"/>
    <property type="molecule type" value="Genomic_DNA"/>
</dbReference>
<evidence type="ECO:0000256" key="1">
    <source>
        <dbReference type="SAM" id="MobiDB-lite"/>
    </source>
</evidence>
<comment type="caution">
    <text evidence="2">The sequence shown here is derived from an EMBL/GenBank/DDBJ whole genome shotgun (WGS) entry which is preliminary data.</text>
</comment>
<reference evidence="2" key="1">
    <citation type="submission" date="2021-02" db="EMBL/GenBank/DDBJ databases">
        <authorList>
            <person name="Nowell W R."/>
        </authorList>
    </citation>
    <scope>NUCLEOTIDE SEQUENCE</scope>
</reference>
<accession>A0A813TXY4</accession>
<name>A0A813TXY4_9BILA</name>
<feature type="region of interest" description="Disordered" evidence="1">
    <location>
        <begin position="1"/>
        <end position="21"/>
    </location>
</feature>
<dbReference type="Proteomes" id="UP000663882">
    <property type="component" value="Unassembled WGS sequence"/>
</dbReference>
<evidence type="ECO:0000313" key="4">
    <source>
        <dbReference type="Proteomes" id="UP000663864"/>
    </source>
</evidence>